<proteinExistence type="inferred from homology"/>
<dbReference type="GO" id="GO:0003998">
    <property type="term" value="F:acylphosphatase activity"/>
    <property type="evidence" value="ECO:0007669"/>
    <property type="project" value="UniProtKB-EC"/>
</dbReference>
<dbReference type="RefSeq" id="WP_073000196.1">
    <property type="nucleotide sequence ID" value="NZ_FQUM01000003.1"/>
</dbReference>
<name>A0A1M4XZA3_9BACT</name>
<dbReference type="Proteomes" id="UP000184164">
    <property type="component" value="Unassembled WGS sequence"/>
</dbReference>
<dbReference type="STRING" id="1484053.SAMN05444274_103174"/>
<feature type="active site" evidence="4">
    <location>
        <position position="36"/>
    </location>
</feature>
<dbReference type="AlphaFoldDB" id="A0A1M4XZA3"/>
<dbReference type="PROSITE" id="PS51160">
    <property type="entry name" value="ACYLPHOSPHATASE_3"/>
    <property type="match status" value="1"/>
</dbReference>
<sequence length="90" mass="10294">MVQYEVKVAGRVQGVGFRYFVLRKATELGIKGWVRNTTEGGVLVMAQGDAKDMETFFDYLQIGPPLARVISLRKNQMPQLEDFSDFRIKH</sequence>
<dbReference type="InterPro" id="IPR036046">
    <property type="entry name" value="Acylphosphatase-like_dom_sf"/>
</dbReference>
<organism evidence="8 9">
    <name type="scientific">Mariniphaga anaerophila</name>
    <dbReference type="NCBI Taxonomy" id="1484053"/>
    <lineage>
        <taxon>Bacteria</taxon>
        <taxon>Pseudomonadati</taxon>
        <taxon>Bacteroidota</taxon>
        <taxon>Bacteroidia</taxon>
        <taxon>Marinilabiliales</taxon>
        <taxon>Prolixibacteraceae</taxon>
        <taxon>Mariniphaga</taxon>
    </lineage>
</organism>
<accession>A0A1M4XZA3</accession>
<dbReference type="EC" id="3.6.1.7" evidence="2 4"/>
<dbReference type="InterPro" id="IPR001792">
    <property type="entry name" value="Acylphosphatase-like_dom"/>
</dbReference>
<feature type="active site" evidence="4">
    <location>
        <position position="18"/>
    </location>
</feature>
<reference evidence="8 9" key="1">
    <citation type="submission" date="2016-11" db="EMBL/GenBank/DDBJ databases">
        <authorList>
            <person name="Jaros S."/>
            <person name="Januszkiewicz K."/>
            <person name="Wedrychowicz H."/>
        </authorList>
    </citation>
    <scope>NUCLEOTIDE SEQUENCE [LARGE SCALE GENOMIC DNA]</scope>
    <source>
        <strain evidence="8 9">DSM 26910</strain>
    </source>
</reference>
<dbReference type="Pfam" id="PF00708">
    <property type="entry name" value="Acylphosphatase"/>
    <property type="match status" value="1"/>
</dbReference>
<dbReference type="PANTHER" id="PTHR47268">
    <property type="entry name" value="ACYLPHOSPHATASE"/>
    <property type="match status" value="1"/>
</dbReference>
<dbReference type="EMBL" id="FQUM01000003">
    <property type="protein sequence ID" value="SHE98770.1"/>
    <property type="molecule type" value="Genomic_DNA"/>
</dbReference>
<dbReference type="PRINTS" id="PR00112">
    <property type="entry name" value="ACYLPHPHTASE"/>
</dbReference>
<evidence type="ECO:0000313" key="8">
    <source>
        <dbReference type="EMBL" id="SHE98770.1"/>
    </source>
</evidence>
<evidence type="ECO:0000256" key="5">
    <source>
        <dbReference type="RuleBase" id="RU000553"/>
    </source>
</evidence>
<keyword evidence="9" id="KW-1185">Reference proteome</keyword>
<dbReference type="InterPro" id="IPR017968">
    <property type="entry name" value="Acylphosphatase_CS"/>
</dbReference>
<evidence type="ECO:0000259" key="7">
    <source>
        <dbReference type="PROSITE" id="PS51160"/>
    </source>
</evidence>
<dbReference type="PROSITE" id="PS00150">
    <property type="entry name" value="ACYLPHOSPHATASE_1"/>
    <property type="match status" value="1"/>
</dbReference>
<protein>
    <recommendedName>
        <fullName evidence="2 4">Acylphosphatase</fullName>
        <ecNumber evidence="2 4">3.6.1.7</ecNumber>
    </recommendedName>
</protein>
<gene>
    <name evidence="8" type="ORF">SAMN05444274_103174</name>
</gene>
<evidence type="ECO:0000256" key="3">
    <source>
        <dbReference type="ARBA" id="ARBA00047645"/>
    </source>
</evidence>
<feature type="domain" description="Acylphosphatase-like" evidence="7">
    <location>
        <begin position="3"/>
        <end position="90"/>
    </location>
</feature>
<dbReference type="PROSITE" id="PS00151">
    <property type="entry name" value="ACYLPHOSPHATASE_2"/>
    <property type="match status" value="1"/>
</dbReference>
<dbReference type="OrthoDB" id="9808093at2"/>
<comment type="similarity">
    <text evidence="1 6">Belongs to the acylphosphatase family.</text>
</comment>
<evidence type="ECO:0000256" key="1">
    <source>
        <dbReference type="ARBA" id="ARBA00005614"/>
    </source>
</evidence>
<dbReference type="PANTHER" id="PTHR47268:SF4">
    <property type="entry name" value="ACYLPHOSPHATASE"/>
    <property type="match status" value="1"/>
</dbReference>
<evidence type="ECO:0000256" key="4">
    <source>
        <dbReference type="PROSITE-ProRule" id="PRU00520"/>
    </source>
</evidence>
<dbReference type="InterPro" id="IPR020456">
    <property type="entry name" value="Acylphosphatase"/>
</dbReference>
<dbReference type="SUPFAM" id="SSF54975">
    <property type="entry name" value="Acylphosphatase/BLUF domain-like"/>
    <property type="match status" value="1"/>
</dbReference>
<evidence type="ECO:0000313" key="9">
    <source>
        <dbReference type="Proteomes" id="UP000184164"/>
    </source>
</evidence>
<comment type="catalytic activity">
    <reaction evidence="3 4 5">
        <text>an acyl phosphate + H2O = a carboxylate + phosphate + H(+)</text>
        <dbReference type="Rhea" id="RHEA:14965"/>
        <dbReference type="ChEBI" id="CHEBI:15377"/>
        <dbReference type="ChEBI" id="CHEBI:15378"/>
        <dbReference type="ChEBI" id="CHEBI:29067"/>
        <dbReference type="ChEBI" id="CHEBI:43474"/>
        <dbReference type="ChEBI" id="CHEBI:59918"/>
        <dbReference type="EC" id="3.6.1.7"/>
    </reaction>
</comment>
<dbReference type="Gene3D" id="3.30.70.100">
    <property type="match status" value="1"/>
</dbReference>
<keyword evidence="4 5" id="KW-0378">Hydrolase</keyword>
<evidence type="ECO:0000256" key="2">
    <source>
        <dbReference type="ARBA" id="ARBA00012150"/>
    </source>
</evidence>
<evidence type="ECO:0000256" key="6">
    <source>
        <dbReference type="RuleBase" id="RU004168"/>
    </source>
</evidence>